<feature type="domain" description="SLH" evidence="3">
    <location>
        <begin position="97"/>
        <end position="176"/>
    </location>
</feature>
<accession>K2GIP1</accession>
<dbReference type="InterPro" id="IPR001119">
    <property type="entry name" value="SLH_dom"/>
</dbReference>
<dbReference type="PROSITE" id="PS50093">
    <property type="entry name" value="PKD"/>
    <property type="match status" value="2"/>
</dbReference>
<comment type="caution">
    <text evidence="4">The sequence shown here is derived from an EMBL/GenBank/DDBJ whole genome shotgun (WGS) entry which is preliminary data.</text>
</comment>
<proteinExistence type="predicted"/>
<feature type="domain" description="PKD" evidence="2">
    <location>
        <begin position="387"/>
        <end position="419"/>
    </location>
</feature>
<dbReference type="InterPro" id="IPR035986">
    <property type="entry name" value="PKD_dom_sf"/>
</dbReference>
<feature type="domain" description="PKD" evidence="2">
    <location>
        <begin position="636"/>
        <end position="684"/>
    </location>
</feature>
<keyword evidence="1" id="KW-0732">Signal</keyword>
<feature type="domain" description="SLH" evidence="3">
    <location>
        <begin position="28"/>
        <end position="91"/>
    </location>
</feature>
<evidence type="ECO:0000256" key="1">
    <source>
        <dbReference type="SAM" id="SignalP"/>
    </source>
</evidence>
<evidence type="ECO:0000259" key="2">
    <source>
        <dbReference type="PROSITE" id="PS50093"/>
    </source>
</evidence>
<dbReference type="Pfam" id="PF18911">
    <property type="entry name" value="PKD_4"/>
    <property type="match status" value="1"/>
</dbReference>
<dbReference type="EMBL" id="AMFJ01000005">
    <property type="protein sequence ID" value="EKE30329.1"/>
    <property type="molecule type" value="Genomic_DNA"/>
</dbReference>
<dbReference type="SMART" id="SM00089">
    <property type="entry name" value="PKD"/>
    <property type="match status" value="2"/>
</dbReference>
<dbReference type="CDD" id="cd00146">
    <property type="entry name" value="PKD"/>
    <property type="match status" value="2"/>
</dbReference>
<dbReference type="AlphaFoldDB" id="K2GIP1"/>
<sequence length="765" mass="90516">MITNKLFKKILLLVFLSLFIAGARAETVSFPFTDIKPNDELYKDLKTLYSNNVIKDSPDHLFRPDSLITRDEFLWIVIWVWCKDCINPTTEDFIKYDSSPFVDLSKFNPYYYCIASWKESKITQWYLLDSKWEYTCQNKKTFTSTPFCPENNTTRIEAVAMLLRIANLWDDTKNSTVAHDVLIKDVDNNWYWFAKKWIEARLLKIDAEGKVYPNEYINRREFVHMATKVFWINLCESKNLFSTKWLSSDIQIFDKTNPDSCSGNWTQTNFADQKENTYDFHAYTENKWDFEYSWEFTNTTTWETKKMSWPCLDDMTMPDWKWIIKSTIKDKATWETSQSFTQITVSKNTTSSGISADIKATPIFWEWPLGVNFNSTVTWWKWNTVKTWDFWDWQTSTLSNPSHTYSTPWIYTVTLRVIDESWNTWISQLTIEVAETVDSDNDWVKDKLDKCPQIVWPALNSWCPVVDEYKKPWSNNLTNWNNGGNNNNEEISAEIKIFDKTNAQSSKWIWSLSQFDDKKETVYDFYAHTETPGNLEYKWEFTNTTTKEKISANWKFLDNFDLETNWIWIAKLTIKDKDTGKEAISTSQISITDKPTSWGSNDNSNNLTVNIDSNLLVWISPITVDLKWIVQWAEWDVQYKWNFWDWQTSTSQNPSHTYQIPWVYTITLTATDAKWNTWTSQIVVVIKWNNLSWNNSGSDWIWNLCISEKAKWKWTIEWLLECNSCPCSFSLSYLASIRSCDIIFPAISSPDKKTLYSRWSIYQIK</sequence>
<organism evidence="4">
    <name type="scientific">uncultured bacterium</name>
    <name type="common">gcode 4</name>
    <dbReference type="NCBI Taxonomy" id="1234023"/>
    <lineage>
        <taxon>Bacteria</taxon>
        <taxon>environmental samples</taxon>
    </lineage>
</organism>
<dbReference type="Gene3D" id="2.60.40.10">
    <property type="entry name" value="Immunoglobulins"/>
    <property type="match status" value="2"/>
</dbReference>
<evidence type="ECO:0000259" key="3">
    <source>
        <dbReference type="PROSITE" id="PS51272"/>
    </source>
</evidence>
<evidence type="ECO:0008006" key="5">
    <source>
        <dbReference type="Google" id="ProtNLM"/>
    </source>
</evidence>
<feature type="chain" id="PRO_5017385001" description="S-layer protein" evidence="1">
    <location>
        <begin position="26"/>
        <end position="765"/>
    </location>
</feature>
<dbReference type="InterPro" id="IPR013783">
    <property type="entry name" value="Ig-like_fold"/>
</dbReference>
<name>K2GIP1_9BACT</name>
<gene>
    <name evidence="4" type="ORF">ACD_2C00005G0004</name>
</gene>
<reference evidence="4" key="1">
    <citation type="journal article" date="2012" name="Science">
        <title>Fermentation, hydrogen, and sulfur metabolism in multiple uncultivated bacterial phyla.</title>
        <authorList>
            <person name="Wrighton K.C."/>
            <person name="Thomas B.C."/>
            <person name="Sharon I."/>
            <person name="Miller C.S."/>
            <person name="Castelle C.J."/>
            <person name="VerBerkmoes N.C."/>
            <person name="Wilkins M.J."/>
            <person name="Hettich R.L."/>
            <person name="Lipton M.S."/>
            <person name="Williams K.H."/>
            <person name="Long P.E."/>
            <person name="Banfield J.F."/>
        </authorList>
    </citation>
    <scope>NUCLEOTIDE SEQUENCE [LARGE SCALE GENOMIC DNA]</scope>
</reference>
<feature type="signal peptide" evidence="1">
    <location>
        <begin position="1"/>
        <end position="25"/>
    </location>
</feature>
<evidence type="ECO:0000313" key="4">
    <source>
        <dbReference type="EMBL" id="EKE30329.1"/>
    </source>
</evidence>
<dbReference type="PROSITE" id="PS51272">
    <property type="entry name" value="SLH"/>
    <property type="match status" value="2"/>
</dbReference>
<dbReference type="InterPro" id="IPR000601">
    <property type="entry name" value="PKD_dom"/>
</dbReference>
<dbReference type="Pfam" id="PF00395">
    <property type="entry name" value="SLH"/>
    <property type="match status" value="1"/>
</dbReference>
<protein>
    <recommendedName>
        <fullName evidence="5">S-layer protein</fullName>
    </recommendedName>
</protein>
<dbReference type="SUPFAM" id="SSF49299">
    <property type="entry name" value="PKD domain"/>
    <property type="match status" value="2"/>
</dbReference>
<dbReference type="InterPro" id="IPR022409">
    <property type="entry name" value="PKD/Chitinase_dom"/>
</dbReference>